<dbReference type="EMBL" id="MNBE01000695">
    <property type="protein sequence ID" value="OKO97564.1"/>
    <property type="molecule type" value="Genomic_DNA"/>
</dbReference>
<evidence type="ECO:0000313" key="2">
    <source>
        <dbReference type="Proteomes" id="UP000186955"/>
    </source>
</evidence>
<sequence>MAVIRIKQNLASIAEIEDIEIRSLEGLVPLEVVKGNRIVFSGGQDEYLICDMDIIVEVVEYQQDLHP</sequence>
<accession>A0A1Q5TBE3</accession>
<proteinExistence type="predicted"/>
<name>A0A1Q5TBE3_9EURO</name>
<protein>
    <submittedName>
        <fullName evidence="1">Uncharacterized protein</fullName>
    </submittedName>
</protein>
<evidence type="ECO:0000313" key="1">
    <source>
        <dbReference type="EMBL" id="OKO97564.1"/>
    </source>
</evidence>
<comment type="caution">
    <text evidence="1">The sequence shown here is derived from an EMBL/GenBank/DDBJ whole genome shotgun (WGS) entry which is preliminary data.</text>
</comment>
<gene>
    <name evidence="1" type="ORF">PENSUB_10358</name>
</gene>
<reference evidence="1 2" key="1">
    <citation type="submission" date="2016-10" db="EMBL/GenBank/DDBJ databases">
        <title>Genome sequence of the ascomycete fungus Penicillium subrubescens.</title>
        <authorList>
            <person name="De Vries R.P."/>
            <person name="Peng M."/>
            <person name="Dilokpimol A."/>
            <person name="Hilden K."/>
            <person name="Makela M.R."/>
            <person name="Grigoriev I."/>
            <person name="Riley R."/>
            <person name="Granchi Z."/>
        </authorList>
    </citation>
    <scope>NUCLEOTIDE SEQUENCE [LARGE SCALE GENOMIC DNA]</scope>
    <source>
        <strain evidence="1 2">CBS 132785</strain>
    </source>
</reference>
<keyword evidence="2" id="KW-1185">Reference proteome</keyword>
<dbReference type="AlphaFoldDB" id="A0A1Q5TBE3"/>
<organism evidence="1 2">
    <name type="scientific">Penicillium subrubescens</name>
    <dbReference type="NCBI Taxonomy" id="1316194"/>
    <lineage>
        <taxon>Eukaryota</taxon>
        <taxon>Fungi</taxon>
        <taxon>Dikarya</taxon>
        <taxon>Ascomycota</taxon>
        <taxon>Pezizomycotina</taxon>
        <taxon>Eurotiomycetes</taxon>
        <taxon>Eurotiomycetidae</taxon>
        <taxon>Eurotiales</taxon>
        <taxon>Aspergillaceae</taxon>
        <taxon>Penicillium</taxon>
    </lineage>
</organism>
<dbReference type="Proteomes" id="UP000186955">
    <property type="component" value="Unassembled WGS sequence"/>
</dbReference>